<comment type="caution">
    <text evidence="2">The sequence shown here is derived from an EMBL/GenBank/DDBJ whole genome shotgun (WGS) entry which is preliminary data.</text>
</comment>
<name>A0A0M2SPI4_9STAP</name>
<dbReference type="Proteomes" id="UP000034287">
    <property type="component" value="Unassembled WGS sequence"/>
</dbReference>
<gene>
    <name evidence="2" type="ORF">WN59_02000</name>
</gene>
<proteinExistence type="predicted"/>
<dbReference type="RefSeq" id="WP_046511739.1">
    <property type="nucleotide sequence ID" value="NZ_LAYZ01000001.1"/>
</dbReference>
<evidence type="ECO:0000256" key="1">
    <source>
        <dbReference type="SAM" id="Phobius"/>
    </source>
</evidence>
<dbReference type="PATRIC" id="fig|1432562.3.peg.411"/>
<dbReference type="Pfam" id="PF09911">
    <property type="entry name" value="DUF2140"/>
    <property type="match status" value="1"/>
</dbReference>
<dbReference type="OrthoDB" id="2389534at2"/>
<reference evidence="2 3" key="1">
    <citation type="submission" date="2015-04" db="EMBL/GenBank/DDBJ databases">
        <title>Taxonomic description and genome sequence of Salinicoccus sediminis sp. nov., a novel hyper halotolerant bacterium isolated from marine sediment.</title>
        <authorList>
            <person name="Mathan Kumar R."/>
            <person name="Kaur G."/>
            <person name="Kumar N."/>
            <person name="Kumar A."/>
            <person name="Singh N.K."/>
            <person name="Kaur N."/>
            <person name="Mayilraj S."/>
        </authorList>
    </citation>
    <scope>NUCLEOTIDE SEQUENCE [LARGE SCALE GENOMIC DNA]</scope>
    <source>
        <strain evidence="2 3">SV-16</strain>
    </source>
</reference>
<keyword evidence="3" id="KW-1185">Reference proteome</keyword>
<evidence type="ECO:0000313" key="3">
    <source>
        <dbReference type="Proteomes" id="UP000034287"/>
    </source>
</evidence>
<dbReference type="STRING" id="1432562.WN59_02000"/>
<accession>A0A0M2SPI4</accession>
<keyword evidence="1" id="KW-0812">Transmembrane</keyword>
<protein>
    <recommendedName>
        <fullName evidence="4">DUF2140 domain-containing protein</fullName>
    </recommendedName>
</protein>
<keyword evidence="1" id="KW-1133">Transmembrane helix</keyword>
<evidence type="ECO:0008006" key="4">
    <source>
        <dbReference type="Google" id="ProtNLM"/>
    </source>
</evidence>
<feature type="transmembrane region" description="Helical" evidence="1">
    <location>
        <begin position="6"/>
        <end position="26"/>
    </location>
</feature>
<dbReference type="AlphaFoldDB" id="A0A0M2SPI4"/>
<evidence type="ECO:0000313" key="2">
    <source>
        <dbReference type="EMBL" id="KKK35621.1"/>
    </source>
</evidence>
<dbReference type="EMBL" id="LAYZ01000001">
    <property type="protein sequence ID" value="KKK35621.1"/>
    <property type="molecule type" value="Genomic_DNA"/>
</dbReference>
<sequence length="180" mass="19734">MKIWKWLFIILLAVNIIAVAGLIYLLSGSYEAPGEQDNYSGGNSGMEIQMTNDAVESLIMESIDDDSLSLDISESGISLSSRNNVYGISVDASFQLEPVATGDTIVFEVSDIDIANIPLPQDALYSIIRSQSDLPAGISFSDDERALVIDTALFDEAAGLDVRVDSIDYQNDEWYFSMER</sequence>
<organism evidence="2 3">
    <name type="scientific">Salinicoccus sediminis</name>
    <dbReference type="NCBI Taxonomy" id="1432562"/>
    <lineage>
        <taxon>Bacteria</taxon>
        <taxon>Bacillati</taxon>
        <taxon>Bacillota</taxon>
        <taxon>Bacilli</taxon>
        <taxon>Bacillales</taxon>
        <taxon>Staphylococcaceae</taxon>
        <taxon>Salinicoccus</taxon>
    </lineage>
</organism>
<dbReference type="InterPro" id="IPR018672">
    <property type="entry name" value="DUF2140"/>
</dbReference>
<keyword evidence="1" id="KW-0472">Membrane</keyword>